<reference evidence="1 2" key="1">
    <citation type="submission" date="2016-10" db="EMBL/GenBank/DDBJ databases">
        <title>Complete genome sequences of three Cupriavidus strains isolated from various Malaysian environments.</title>
        <authorList>
            <person name="Abdullah A.A.-A."/>
            <person name="Shafie N.A.H."/>
            <person name="Lau N.S."/>
        </authorList>
    </citation>
    <scope>NUCLEOTIDE SEQUENCE [LARGE SCALE GENOMIC DNA]</scope>
    <source>
        <strain evidence="1 2">USMAA1020</strain>
        <plasmid evidence="1 2">unnamed1</plasmid>
    </source>
</reference>
<dbReference type="Proteomes" id="UP000177515">
    <property type="component" value="Plasmid unnamed1"/>
</dbReference>
<proteinExistence type="predicted"/>
<organism evidence="1 2">
    <name type="scientific">Cupriavidus malaysiensis</name>
    <dbReference type="NCBI Taxonomy" id="367825"/>
    <lineage>
        <taxon>Bacteria</taxon>
        <taxon>Pseudomonadati</taxon>
        <taxon>Pseudomonadota</taxon>
        <taxon>Betaproteobacteria</taxon>
        <taxon>Burkholderiales</taxon>
        <taxon>Burkholderiaceae</taxon>
        <taxon>Cupriavidus</taxon>
    </lineage>
</organism>
<keyword evidence="2" id="KW-1185">Reference proteome</keyword>
<dbReference type="RefSeq" id="WP_071073654.1">
    <property type="nucleotide sequence ID" value="NZ_CP017756.1"/>
</dbReference>
<name>A0ABN4TYU6_9BURK</name>
<geneLocation type="plasmid" evidence="1 2">
    <name>unnamed1</name>
</geneLocation>
<dbReference type="InterPro" id="IPR011101">
    <property type="entry name" value="DUF5131"/>
</dbReference>
<gene>
    <name evidence="1" type="ORF">BKK80_34665</name>
</gene>
<dbReference type="EMBL" id="CP017756">
    <property type="protein sequence ID" value="AOZ11105.1"/>
    <property type="molecule type" value="Genomic_DNA"/>
</dbReference>
<keyword evidence="1" id="KW-0614">Plasmid</keyword>
<protein>
    <recommendedName>
        <fullName evidence="3">Phage Gp37/Gp68 family protein</fullName>
    </recommendedName>
</protein>
<evidence type="ECO:0000313" key="1">
    <source>
        <dbReference type="EMBL" id="AOZ11105.1"/>
    </source>
</evidence>
<evidence type="ECO:0000313" key="2">
    <source>
        <dbReference type="Proteomes" id="UP000177515"/>
    </source>
</evidence>
<evidence type="ECO:0008006" key="3">
    <source>
        <dbReference type="Google" id="ProtNLM"/>
    </source>
</evidence>
<sequence>MAQASPIEWTDETWNVVRGCNRVSPGCMHCYAEVSAARFSKEGMPYHRLVQATSQGPKWTGEVALVPELLGYPLSKRKPHRIFVNSMSDLFHEAVPFEFIAATFGAMALAEHHTFQILTKRAERMRAFFDWIQHEGAARNGPAQLCISQLLRDAESLPKSAEKRMRHAEVEGIQWPLQNVWLGVSAENQDAANERIPTLLRTPAAIRWVSIEPLLGPIDLEQVKWWRDRDHHVDVLRGGYWTNGPLTSNMSWRPGDRQGHFVNHSDFPACLDWVVVGGESGKNARPMHPLWVHTLQAQCKAADVPFFFKQHGVWREASAIASDVTLPAEDWAFVQADGKAFYGHEAFRAKDPDGVLMARIGRERAGYELGGVVYRETPMAMAA</sequence>
<accession>A0ABN4TYU6</accession>
<dbReference type="Pfam" id="PF07505">
    <property type="entry name" value="DUF5131"/>
    <property type="match status" value="1"/>
</dbReference>